<dbReference type="GO" id="GO:0004601">
    <property type="term" value="F:peroxidase activity"/>
    <property type="evidence" value="ECO:0007669"/>
    <property type="project" value="UniProtKB-KW"/>
</dbReference>
<dbReference type="Proteomes" id="UP000199537">
    <property type="component" value="Unassembled WGS sequence"/>
</dbReference>
<accession>A0A1I7N8R9</accession>
<dbReference type="AlphaFoldDB" id="A0A1I7N8R9"/>
<dbReference type="InterPro" id="IPR029032">
    <property type="entry name" value="AhpD-like"/>
</dbReference>
<gene>
    <name evidence="1" type="ORF">SAMN05660895_0967</name>
</gene>
<dbReference type="RefSeq" id="WP_092458487.1">
    <property type="nucleotide sequence ID" value="NZ_FPCJ01000001.1"/>
</dbReference>
<keyword evidence="1" id="KW-0575">Peroxidase</keyword>
<organism evidence="1 2">
    <name type="scientific">Thermoflavifilum thermophilum</name>
    <dbReference type="NCBI Taxonomy" id="1393122"/>
    <lineage>
        <taxon>Bacteria</taxon>
        <taxon>Pseudomonadati</taxon>
        <taxon>Bacteroidota</taxon>
        <taxon>Chitinophagia</taxon>
        <taxon>Chitinophagales</taxon>
        <taxon>Chitinophagaceae</taxon>
        <taxon>Thermoflavifilum</taxon>
    </lineage>
</organism>
<sequence length="189" mass="20980">MSCYINLPDPALPGIWGPMRFRPETAPPLSHIAQALLQTDEGISRMEREWIASYVSYLNGCHFCHTIHGAVTCAHAHESVDMIDEIEKGPASDRLSDKMKALLVIAGQVQKGGKYVTQEAIEAAKRAGATDLEIHDTVLIAAAFCMFNRYVDGLHTWAPADRQLYAEEGKRMAAEGYLRKNKGQHMQKV</sequence>
<reference evidence="2" key="1">
    <citation type="submission" date="2016-10" db="EMBL/GenBank/DDBJ databases">
        <authorList>
            <person name="Varghese N."/>
            <person name="Submissions S."/>
        </authorList>
    </citation>
    <scope>NUCLEOTIDE SEQUENCE [LARGE SCALE GENOMIC DNA]</scope>
    <source>
        <strain evidence="2">DSM 14807</strain>
    </source>
</reference>
<dbReference type="Gene3D" id="1.20.1290.10">
    <property type="entry name" value="AhpD-like"/>
    <property type="match status" value="1"/>
</dbReference>
<dbReference type="SUPFAM" id="SSF69118">
    <property type="entry name" value="AhpD-like"/>
    <property type="match status" value="1"/>
</dbReference>
<dbReference type="EMBL" id="FPCJ01000001">
    <property type="protein sequence ID" value="SFV31055.1"/>
    <property type="molecule type" value="Genomic_DNA"/>
</dbReference>
<protein>
    <submittedName>
        <fullName evidence="1">Uncharacterized peroxidase-related enzyme</fullName>
    </submittedName>
</protein>
<keyword evidence="2" id="KW-1185">Reference proteome</keyword>
<evidence type="ECO:0000313" key="2">
    <source>
        <dbReference type="Proteomes" id="UP000199537"/>
    </source>
</evidence>
<evidence type="ECO:0000313" key="1">
    <source>
        <dbReference type="EMBL" id="SFV31055.1"/>
    </source>
</evidence>
<name>A0A1I7N8R9_9BACT</name>
<proteinExistence type="predicted"/>
<dbReference type="STRING" id="1393122.SAMN05660895_0967"/>
<keyword evidence="1" id="KW-0560">Oxidoreductase</keyword>
<dbReference type="PANTHER" id="PTHR35446">
    <property type="entry name" value="SI:CH211-175M2.5"/>
    <property type="match status" value="1"/>
</dbReference>
<dbReference type="PANTHER" id="PTHR35446:SF2">
    <property type="entry name" value="CARBOXYMUCONOLACTONE DECARBOXYLASE-LIKE DOMAIN-CONTAINING PROTEIN"/>
    <property type="match status" value="1"/>
</dbReference>